<accession>A0A9W7ZR13</accession>
<feature type="non-terminal residue" evidence="1">
    <location>
        <position position="452"/>
    </location>
</feature>
<dbReference type="Proteomes" id="UP001150538">
    <property type="component" value="Unassembled WGS sequence"/>
</dbReference>
<evidence type="ECO:0000313" key="2">
    <source>
        <dbReference type="Proteomes" id="UP001150538"/>
    </source>
</evidence>
<organism evidence="1 2">
    <name type="scientific">Mycoemilia scoparia</name>
    <dbReference type="NCBI Taxonomy" id="417184"/>
    <lineage>
        <taxon>Eukaryota</taxon>
        <taxon>Fungi</taxon>
        <taxon>Fungi incertae sedis</taxon>
        <taxon>Zoopagomycota</taxon>
        <taxon>Kickxellomycotina</taxon>
        <taxon>Kickxellomycetes</taxon>
        <taxon>Kickxellales</taxon>
        <taxon>Kickxellaceae</taxon>
        <taxon>Mycoemilia</taxon>
    </lineage>
</organism>
<evidence type="ECO:0000313" key="1">
    <source>
        <dbReference type="EMBL" id="KAJ1911330.1"/>
    </source>
</evidence>
<dbReference type="EMBL" id="JANBPU010000461">
    <property type="protein sequence ID" value="KAJ1911330.1"/>
    <property type="molecule type" value="Genomic_DNA"/>
</dbReference>
<name>A0A9W7ZR13_9FUNG</name>
<protein>
    <submittedName>
        <fullName evidence="1">Uncharacterized protein</fullName>
    </submittedName>
</protein>
<reference evidence="1" key="1">
    <citation type="submission" date="2022-07" db="EMBL/GenBank/DDBJ databases">
        <title>Phylogenomic reconstructions and comparative analyses of Kickxellomycotina fungi.</title>
        <authorList>
            <person name="Reynolds N.K."/>
            <person name="Stajich J.E."/>
            <person name="Barry K."/>
            <person name="Grigoriev I.V."/>
            <person name="Crous P."/>
            <person name="Smith M.E."/>
        </authorList>
    </citation>
    <scope>NUCLEOTIDE SEQUENCE</scope>
    <source>
        <strain evidence="1">NBRC 100468</strain>
    </source>
</reference>
<keyword evidence="2" id="KW-1185">Reference proteome</keyword>
<dbReference type="SUPFAM" id="SSF52047">
    <property type="entry name" value="RNI-like"/>
    <property type="match status" value="1"/>
</dbReference>
<comment type="caution">
    <text evidence="1">The sequence shown here is derived from an EMBL/GenBank/DDBJ whole genome shotgun (WGS) entry which is preliminary data.</text>
</comment>
<sequence>MAASFKTLPRNVKERILQYLELSDDYDTIMELEPISEDWNDATLYNRWSYYLYSYRPGEEEEEEEDFDQEIDMDTDNNVFTPPPDIQELLQVGHRFIHYMTIEEDSCKALNSFSGLRFPMLRTIDLHYSAENIKEIGVLLKNNPAVDKLTITFDYSQDFKNRPFPIMDYITPSPGNSRGDGFGQLTELVLSKVTIVLSEGFTKLLENLPNIKNLRLGDIIVGDVGDIIFFSEPDHVMAATTTTTMMMVDDDDDNGNSNNYSHGRSGSFPNVREFAMSNLYIPNQLFPKPPLSSENEEAEAAVFDIGRVFPNLRSLTLNREYTEAEGLENPDLVGLGAGTGSNTTTSVGTNSGAVAFSYYNFGINIPTLQSLEIIDMDISLAKKVGKSCPGLKRLVFKSAYNNDQYQEIQRMMKILFEGLPKIEAFNLTLDKLVDQNPLVATNIPIPTQQQTQ</sequence>
<dbReference type="AlphaFoldDB" id="A0A9W7ZR13"/>
<proteinExistence type="predicted"/>
<gene>
    <name evidence="1" type="ORF">H4219_005972</name>
</gene>